<comment type="catalytic activity">
    <reaction evidence="5">
        <text>N,N-dimethyl-1,4-phenylenediamine + anthranilate + 2 NAD(+) = 2-(4-dimethylaminophenyl)diazenylbenzoate + 2 NADH + 2 H(+)</text>
        <dbReference type="Rhea" id="RHEA:55872"/>
        <dbReference type="ChEBI" id="CHEBI:15378"/>
        <dbReference type="ChEBI" id="CHEBI:15783"/>
        <dbReference type="ChEBI" id="CHEBI:16567"/>
        <dbReference type="ChEBI" id="CHEBI:57540"/>
        <dbReference type="ChEBI" id="CHEBI:57945"/>
        <dbReference type="ChEBI" id="CHEBI:71579"/>
        <dbReference type="EC" id="1.7.1.17"/>
    </reaction>
    <physiologicalReaction direction="right-to-left" evidence="5">
        <dbReference type="Rhea" id="RHEA:55874"/>
    </physiologicalReaction>
</comment>
<dbReference type="GO" id="GO:0009055">
    <property type="term" value="F:electron transfer activity"/>
    <property type="evidence" value="ECO:0007669"/>
    <property type="project" value="UniProtKB-UniRule"/>
</dbReference>
<dbReference type="RefSeq" id="WP_116046379.1">
    <property type="nucleotide sequence ID" value="NZ_QUBQ01000002.1"/>
</dbReference>
<dbReference type="AlphaFoldDB" id="A0A371PGM1"/>
<reference evidence="8 9" key="1">
    <citation type="submission" date="2018-08" db="EMBL/GenBank/DDBJ databases">
        <title>Paenibacillus sp. M4BSY-1, whole genome shotgun sequence.</title>
        <authorList>
            <person name="Tuo L."/>
        </authorList>
    </citation>
    <scope>NUCLEOTIDE SEQUENCE [LARGE SCALE GENOMIC DNA]</scope>
    <source>
        <strain evidence="8 9">M4BSY-1</strain>
    </source>
</reference>
<evidence type="ECO:0000256" key="3">
    <source>
        <dbReference type="ARBA" id="ARBA00023002"/>
    </source>
</evidence>
<dbReference type="Pfam" id="PF02525">
    <property type="entry name" value="Flavodoxin_2"/>
    <property type="match status" value="1"/>
</dbReference>
<comment type="function">
    <text evidence="6">Also exhibits azoreductase activity. Catalyzes the reductive cleavage of the azo bond in aromatic azo compounds to the corresponding amines.</text>
</comment>
<evidence type="ECO:0000256" key="2">
    <source>
        <dbReference type="ARBA" id="ARBA00022643"/>
    </source>
</evidence>
<dbReference type="InterPro" id="IPR003680">
    <property type="entry name" value="Flavodoxin_fold"/>
</dbReference>
<evidence type="ECO:0000256" key="5">
    <source>
        <dbReference type="ARBA" id="ARBA00048542"/>
    </source>
</evidence>
<evidence type="ECO:0000313" key="9">
    <source>
        <dbReference type="Proteomes" id="UP000261905"/>
    </source>
</evidence>
<proteinExistence type="inferred from homology"/>
<protein>
    <recommendedName>
        <fullName evidence="6">FMN dependent NADH:quinone oxidoreductase</fullName>
        <ecNumber evidence="6">1.6.5.-</ecNumber>
    </recommendedName>
    <alternativeName>
        <fullName evidence="6">Azo-dye reductase</fullName>
    </alternativeName>
    <alternativeName>
        <fullName evidence="6">FMN-dependent NADH-azo compound oxidoreductase</fullName>
    </alternativeName>
    <alternativeName>
        <fullName evidence="6">FMN-dependent NADH-azoreductase</fullName>
        <ecNumber evidence="6">1.7.1.17</ecNumber>
    </alternativeName>
</protein>
<comment type="cofactor">
    <cofactor evidence="6">
        <name>FMN</name>
        <dbReference type="ChEBI" id="CHEBI:58210"/>
    </cofactor>
    <text evidence="6">Binds 1 FMN per subunit.</text>
</comment>
<dbReference type="InterPro" id="IPR023048">
    <property type="entry name" value="NADH:quinone_OxRdtase_FMN_depd"/>
</dbReference>
<keyword evidence="3 6" id="KW-0560">Oxidoreductase</keyword>
<accession>A0A371PGM1</accession>
<evidence type="ECO:0000256" key="6">
    <source>
        <dbReference type="HAMAP-Rule" id="MF_01216"/>
    </source>
</evidence>
<comment type="subunit">
    <text evidence="6">Homodimer.</text>
</comment>
<gene>
    <name evidence="6" type="primary">azoR</name>
    <name evidence="8" type="ORF">DX130_13945</name>
</gene>
<dbReference type="InterPro" id="IPR050104">
    <property type="entry name" value="FMN-dep_NADH:Q_OxRdtase_AzoR1"/>
</dbReference>
<dbReference type="InterPro" id="IPR029039">
    <property type="entry name" value="Flavoprotein-like_sf"/>
</dbReference>
<evidence type="ECO:0000259" key="7">
    <source>
        <dbReference type="Pfam" id="PF02525"/>
    </source>
</evidence>
<dbReference type="EC" id="1.6.5.-" evidence="6"/>
<dbReference type="HAMAP" id="MF_01216">
    <property type="entry name" value="Azoreductase_type1"/>
    <property type="match status" value="1"/>
</dbReference>
<keyword evidence="2 6" id="KW-0288">FMN</keyword>
<dbReference type="EC" id="1.7.1.17" evidence="6"/>
<comment type="caution">
    <text evidence="8">The sequence shown here is derived from an EMBL/GenBank/DDBJ whole genome shotgun (WGS) entry which is preliminary data.</text>
</comment>
<evidence type="ECO:0000256" key="4">
    <source>
        <dbReference type="ARBA" id="ARBA00023027"/>
    </source>
</evidence>
<name>A0A371PGM1_9BACL</name>
<keyword evidence="9" id="KW-1185">Reference proteome</keyword>
<dbReference type="GO" id="GO:0016655">
    <property type="term" value="F:oxidoreductase activity, acting on NAD(P)H, quinone or similar compound as acceptor"/>
    <property type="evidence" value="ECO:0007669"/>
    <property type="project" value="InterPro"/>
</dbReference>
<keyword evidence="4 6" id="KW-0520">NAD</keyword>
<dbReference type="PANTHER" id="PTHR43741:SF7">
    <property type="entry name" value="FMN-DEPENDENT NADH:QUINONE OXIDOREDUCTASE"/>
    <property type="match status" value="1"/>
</dbReference>
<comment type="function">
    <text evidence="6">Quinone reductase that provides resistance to thiol-specific stress caused by electrophilic quinones.</text>
</comment>
<dbReference type="PANTHER" id="PTHR43741">
    <property type="entry name" value="FMN-DEPENDENT NADH-AZOREDUCTASE 1"/>
    <property type="match status" value="1"/>
</dbReference>
<dbReference type="Gene3D" id="3.40.50.360">
    <property type="match status" value="1"/>
</dbReference>
<evidence type="ECO:0000256" key="1">
    <source>
        <dbReference type="ARBA" id="ARBA00022630"/>
    </source>
</evidence>
<dbReference type="Proteomes" id="UP000261905">
    <property type="component" value="Unassembled WGS sequence"/>
</dbReference>
<keyword evidence="1 6" id="KW-0285">Flavoprotein</keyword>
<organism evidence="8 9">
    <name type="scientific">Paenibacillus paeoniae</name>
    <dbReference type="NCBI Taxonomy" id="2292705"/>
    <lineage>
        <taxon>Bacteria</taxon>
        <taxon>Bacillati</taxon>
        <taxon>Bacillota</taxon>
        <taxon>Bacilli</taxon>
        <taxon>Bacillales</taxon>
        <taxon>Paenibacillaceae</taxon>
        <taxon>Paenibacillus</taxon>
    </lineage>
</organism>
<comment type="caution">
    <text evidence="6">Lacks conserved residue(s) required for the propagation of feature annotation.</text>
</comment>
<sequence length="213" mass="23338">MTTVLYITANPNNHETSYSMAVGKEFVQAYQSANPNDEVVHLDLYKMDIPAIDADIISGWGKLGAGTGFDQLTDAEKAKVGRLGGLVDQFVAADKYIFVNPIWNYSFPPVMKAYIDSICVAGKTFKYVQDIGRVGLLRDKKAVHIQASGSVLSPGSALGDFEMGHRHLKAIMEFFEVPSFEGIFVEGMAANPDHASEIKEKAVQQAREVARSF</sequence>
<dbReference type="OrthoDB" id="9805013at2"/>
<dbReference type="SUPFAM" id="SSF52218">
    <property type="entry name" value="Flavoproteins"/>
    <property type="match status" value="1"/>
</dbReference>
<dbReference type="EMBL" id="QUBQ01000002">
    <property type="protein sequence ID" value="REK74766.1"/>
    <property type="molecule type" value="Genomic_DNA"/>
</dbReference>
<feature type="domain" description="Flavodoxin-like fold" evidence="7">
    <location>
        <begin position="3"/>
        <end position="208"/>
    </location>
</feature>
<feature type="binding site" evidence="6">
    <location>
        <begin position="17"/>
        <end position="19"/>
    </location>
    <ligand>
        <name>FMN</name>
        <dbReference type="ChEBI" id="CHEBI:58210"/>
    </ligand>
</feature>
<dbReference type="GO" id="GO:0010181">
    <property type="term" value="F:FMN binding"/>
    <property type="evidence" value="ECO:0007669"/>
    <property type="project" value="UniProtKB-UniRule"/>
</dbReference>
<dbReference type="GO" id="GO:0016652">
    <property type="term" value="F:oxidoreductase activity, acting on NAD(P)H as acceptor"/>
    <property type="evidence" value="ECO:0007669"/>
    <property type="project" value="UniProtKB-UniRule"/>
</dbReference>
<comment type="catalytic activity">
    <reaction evidence="6">
        <text>2 a quinone + NADH + H(+) = 2 a 1,4-benzosemiquinone + NAD(+)</text>
        <dbReference type="Rhea" id="RHEA:65952"/>
        <dbReference type="ChEBI" id="CHEBI:15378"/>
        <dbReference type="ChEBI" id="CHEBI:57540"/>
        <dbReference type="ChEBI" id="CHEBI:57945"/>
        <dbReference type="ChEBI" id="CHEBI:132124"/>
        <dbReference type="ChEBI" id="CHEBI:134225"/>
    </reaction>
</comment>
<comment type="similarity">
    <text evidence="6">Belongs to the azoreductase type 1 family.</text>
</comment>
<evidence type="ECO:0000313" key="8">
    <source>
        <dbReference type="EMBL" id="REK74766.1"/>
    </source>
</evidence>